<evidence type="ECO:0000313" key="2">
    <source>
        <dbReference type="Proteomes" id="UP000821865"/>
    </source>
</evidence>
<accession>A0ACB8DZM4</accession>
<evidence type="ECO:0000313" key="1">
    <source>
        <dbReference type="EMBL" id="KAH7979840.1"/>
    </source>
</evidence>
<protein>
    <submittedName>
        <fullName evidence="1">Uncharacterized protein</fullName>
    </submittedName>
</protein>
<sequence>MCGLLESATSGGNNQTLPFGSQVSLELFYSLLYLCRVMLYLNSAMNPILYNAISSKFRVAFCRLLGFRHRRRHCTTNTSTSLAFQSSFSSGAPHNV</sequence>
<name>A0ACB8DZM4_DERSI</name>
<proteinExistence type="predicted"/>
<comment type="caution">
    <text evidence="1">The sequence shown here is derived from an EMBL/GenBank/DDBJ whole genome shotgun (WGS) entry which is preliminary data.</text>
</comment>
<reference evidence="1" key="1">
    <citation type="submission" date="2020-05" db="EMBL/GenBank/DDBJ databases">
        <title>Large-scale comparative analyses of tick genomes elucidate their genetic diversity and vector capacities.</title>
        <authorList>
            <person name="Jia N."/>
            <person name="Wang J."/>
            <person name="Shi W."/>
            <person name="Du L."/>
            <person name="Sun Y."/>
            <person name="Zhan W."/>
            <person name="Jiang J."/>
            <person name="Wang Q."/>
            <person name="Zhang B."/>
            <person name="Ji P."/>
            <person name="Sakyi L.B."/>
            <person name="Cui X."/>
            <person name="Yuan T."/>
            <person name="Jiang B."/>
            <person name="Yang W."/>
            <person name="Lam T.T.-Y."/>
            <person name="Chang Q."/>
            <person name="Ding S."/>
            <person name="Wang X."/>
            <person name="Zhu J."/>
            <person name="Ruan X."/>
            <person name="Zhao L."/>
            <person name="Wei J."/>
            <person name="Que T."/>
            <person name="Du C."/>
            <person name="Cheng J."/>
            <person name="Dai P."/>
            <person name="Han X."/>
            <person name="Huang E."/>
            <person name="Gao Y."/>
            <person name="Liu J."/>
            <person name="Shao H."/>
            <person name="Ye R."/>
            <person name="Li L."/>
            <person name="Wei W."/>
            <person name="Wang X."/>
            <person name="Wang C."/>
            <person name="Yang T."/>
            <person name="Huo Q."/>
            <person name="Li W."/>
            <person name="Guo W."/>
            <person name="Chen H."/>
            <person name="Zhou L."/>
            <person name="Ni X."/>
            <person name="Tian J."/>
            <person name="Zhou Y."/>
            <person name="Sheng Y."/>
            <person name="Liu T."/>
            <person name="Pan Y."/>
            <person name="Xia L."/>
            <person name="Li J."/>
            <person name="Zhao F."/>
            <person name="Cao W."/>
        </authorList>
    </citation>
    <scope>NUCLEOTIDE SEQUENCE</scope>
    <source>
        <strain evidence="1">Dsil-2018</strain>
    </source>
</reference>
<keyword evidence="2" id="KW-1185">Reference proteome</keyword>
<gene>
    <name evidence="1" type="ORF">HPB49_011538</name>
</gene>
<dbReference type="EMBL" id="CM023470">
    <property type="protein sequence ID" value="KAH7979840.1"/>
    <property type="molecule type" value="Genomic_DNA"/>
</dbReference>
<dbReference type="Proteomes" id="UP000821865">
    <property type="component" value="Chromosome 1"/>
</dbReference>
<organism evidence="1 2">
    <name type="scientific">Dermacentor silvarum</name>
    <name type="common">Tick</name>
    <dbReference type="NCBI Taxonomy" id="543639"/>
    <lineage>
        <taxon>Eukaryota</taxon>
        <taxon>Metazoa</taxon>
        <taxon>Ecdysozoa</taxon>
        <taxon>Arthropoda</taxon>
        <taxon>Chelicerata</taxon>
        <taxon>Arachnida</taxon>
        <taxon>Acari</taxon>
        <taxon>Parasitiformes</taxon>
        <taxon>Ixodida</taxon>
        <taxon>Ixodoidea</taxon>
        <taxon>Ixodidae</taxon>
        <taxon>Rhipicephalinae</taxon>
        <taxon>Dermacentor</taxon>
    </lineage>
</organism>